<keyword evidence="10" id="KW-1185">Reference proteome</keyword>
<dbReference type="HOGENOM" id="CLU_000688_12_2_2"/>
<reference evidence="9 10" key="1">
    <citation type="journal article" date="2014" name="PLoS ONE">
        <title>Genome Sequence of Candidatus Nitrososphaera evergladensis from Group I.1b Enriched from Everglades Soil Reveals Novel Genomic Features of the Ammonia-Oxidizing Archaea.</title>
        <authorList>
            <person name="Zhalnina K.V."/>
            <person name="Dias R."/>
            <person name="Leonard M.T."/>
            <person name="Dorr de Quadros P."/>
            <person name="Camargo F.A."/>
            <person name="Drew J.C."/>
            <person name="Farmerie W.G."/>
            <person name="Daroub S.H."/>
            <person name="Triplett E.W."/>
        </authorList>
    </citation>
    <scope>NUCLEOTIDE SEQUENCE [LARGE SCALE GENOMIC DNA]</scope>
    <source>
        <strain evidence="9 10">SR1</strain>
    </source>
</reference>
<dbReference type="PANTHER" id="PTHR23077:SF171">
    <property type="entry name" value="NUCLEAR VALOSIN-CONTAINING PROTEIN-LIKE"/>
    <property type="match status" value="1"/>
</dbReference>
<dbReference type="GO" id="GO:0005524">
    <property type="term" value="F:ATP binding"/>
    <property type="evidence" value="ECO:0007669"/>
    <property type="project" value="UniProtKB-KW"/>
</dbReference>
<dbReference type="PANTHER" id="PTHR23077">
    <property type="entry name" value="AAA-FAMILY ATPASE"/>
    <property type="match status" value="1"/>
</dbReference>
<evidence type="ECO:0000313" key="10">
    <source>
        <dbReference type="Proteomes" id="UP000028194"/>
    </source>
</evidence>
<dbReference type="FunFam" id="1.10.8.60:FF:000057">
    <property type="entry name" value="AAA family ATPase, CDC48 subfamily"/>
    <property type="match status" value="1"/>
</dbReference>
<dbReference type="Gene3D" id="2.40.40.20">
    <property type="match status" value="1"/>
</dbReference>
<dbReference type="InterPro" id="IPR003959">
    <property type="entry name" value="ATPase_AAA_core"/>
</dbReference>
<evidence type="ECO:0000259" key="8">
    <source>
        <dbReference type="SMART" id="SM01073"/>
    </source>
</evidence>
<dbReference type="Pfam" id="PF02933">
    <property type="entry name" value="CDC48_2"/>
    <property type="match status" value="1"/>
</dbReference>
<evidence type="ECO:0000259" key="7">
    <source>
        <dbReference type="SMART" id="SM01072"/>
    </source>
</evidence>
<dbReference type="InterPro" id="IPR041569">
    <property type="entry name" value="AAA_lid_3"/>
</dbReference>
<evidence type="ECO:0000313" key="9">
    <source>
        <dbReference type="EMBL" id="AIF83719.1"/>
    </source>
</evidence>
<dbReference type="InterPro" id="IPR009010">
    <property type="entry name" value="Asp_de-COase-like_dom_sf"/>
</dbReference>
<proteinExistence type="inferred from homology"/>
<feature type="domain" description="AAA+ ATPase" evidence="6">
    <location>
        <begin position="496"/>
        <end position="632"/>
    </location>
</feature>
<dbReference type="Pfam" id="PF00004">
    <property type="entry name" value="AAA"/>
    <property type="match status" value="2"/>
</dbReference>
<protein>
    <submittedName>
        <fullName evidence="9">AAA family ATPase, CDC48 subfamily</fullName>
    </submittedName>
</protein>
<feature type="domain" description="CDC48 N-terminal subdomain" evidence="8">
    <location>
        <begin position="18"/>
        <end position="102"/>
    </location>
</feature>
<evidence type="ECO:0000256" key="2">
    <source>
        <dbReference type="ARBA" id="ARBA00022737"/>
    </source>
</evidence>
<evidence type="ECO:0000259" key="6">
    <source>
        <dbReference type="SMART" id="SM00382"/>
    </source>
</evidence>
<dbReference type="Pfam" id="PF02359">
    <property type="entry name" value="CDC48_N"/>
    <property type="match status" value="1"/>
</dbReference>
<dbReference type="FunFam" id="3.40.50.300:FF:001025">
    <property type="entry name" value="ATPase family, AAA domain-containing 2B"/>
    <property type="match status" value="1"/>
</dbReference>
<dbReference type="InterPro" id="IPR050168">
    <property type="entry name" value="AAA_ATPase_domain"/>
</dbReference>
<dbReference type="Gene3D" id="3.40.50.300">
    <property type="entry name" value="P-loop containing nucleotide triphosphate hydrolases"/>
    <property type="match status" value="2"/>
</dbReference>
<dbReference type="SMART" id="SM00382">
    <property type="entry name" value="AAA"/>
    <property type="match status" value="2"/>
</dbReference>
<dbReference type="FunFam" id="2.40.40.20:FF:000007">
    <property type="entry name" value="AAA family ATPase"/>
    <property type="match status" value="1"/>
</dbReference>
<organism evidence="9 10">
    <name type="scientific">Candidatus Nitrososphaera evergladensis SR1</name>
    <dbReference type="NCBI Taxonomy" id="1459636"/>
    <lineage>
        <taxon>Archaea</taxon>
        <taxon>Nitrososphaerota</taxon>
        <taxon>Nitrososphaeria</taxon>
        <taxon>Nitrososphaerales</taxon>
        <taxon>Nitrososphaeraceae</taxon>
        <taxon>Nitrososphaera</taxon>
    </lineage>
</organism>
<evidence type="ECO:0000256" key="5">
    <source>
        <dbReference type="ARBA" id="ARBA00023054"/>
    </source>
</evidence>
<dbReference type="Proteomes" id="UP000028194">
    <property type="component" value="Chromosome"/>
</dbReference>
<dbReference type="SUPFAM" id="SSF52540">
    <property type="entry name" value="P-loop containing nucleoside triphosphate hydrolases"/>
    <property type="match status" value="2"/>
</dbReference>
<dbReference type="SMART" id="SM01073">
    <property type="entry name" value="CDC48_N"/>
    <property type="match status" value="1"/>
</dbReference>
<evidence type="ECO:0000256" key="1">
    <source>
        <dbReference type="ARBA" id="ARBA00009833"/>
    </source>
</evidence>
<dbReference type="Gene3D" id="1.10.8.60">
    <property type="match status" value="2"/>
</dbReference>
<dbReference type="GO" id="GO:0016887">
    <property type="term" value="F:ATP hydrolysis activity"/>
    <property type="evidence" value="ECO:0007669"/>
    <property type="project" value="InterPro"/>
</dbReference>
<evidence type="ECO:0000256" key="4">
    <source>
        <dbReference type="ARBA" id="ARBA00022840"/>
    </source>
</evidence>
<dbReference type="InterPro" id="IPR027417">
    <property type="entry name" value="P-loop_NTPase"/>
</dbReference>
<gene>
    <name evidence="9" type="ORF">NTE_01658</name>
</gene>
<dbReference type="InterPro" id="IPR029067">
    <property type="entry name" value="CDC48_domain_2-like_sf"/>
</dbReference>
<evidence type="ECO:0000256" key="3">
    <source>
        <dbReference type="ARBA" id="ARBA00022741"/>
    </source>
</evidence>
<dbReference type="InterPro" id="IPR004201">
    <property type="entry name" value="Cdc48_dom2"/>
</dbReference>
<dbReference type="EMBL" id="CP007174">
    <property type="protein sequence ID" value="AIF83719.1"/>
    <property type="molecule type" value="Genomic_DNA"/>
</dbReference>
<dbReference type="AlphaFoldDB" id="A0A075MWT9"/>
<dbReference type="PROSITE" id="PS00674">
    <property type="entry name" value="AAA"/>
    <property type="match status" value="1"/>
</dbReference>
<dbReference type="eggNOG" id="arCOG01308">
    <property type="taxonomic scope" value="Archaea"/>
</dbReference>
<dbReference type="InterPro" id="IPR003338">
    <property type="entry name" value="CDC4_N-term_subdom"/>
</dbReference>
<dbReference type="SUPFAM" id="SSF54585">
    <property type="entry name" value="Cdc48 domain 2-like"/>
    <property type="match status" value="1"/>
</dbReference>
<dbReference type="InterPro" id="IPR003593">
    <property type="entry name" value="AAA+_ATPase"/>
</dbReference>
<keyword evidence="4" id="KW-0067">ATP-binding</keyword>
<dbReference type="Gene3D" id="3.10.330.10">
    <property type="match status" value="1"/>
</dbReference>
<accession>A0A075MWT9</accession>
<dbReference type="SUPFAM" id="SSF50692">
    <property type="entry name" value="ADC-like"/>
    <property type="match status" value="1"/>
</dbReference>
<sequence length="734" mass="81399">MYRLKKAKAGSDESPQVQLRVAEAKHRDVGKCRARLDPHYMEQIGVQPGEVIEITGKRATAVTAWPADDEEQDTDIIRIDGQTRKNAGVGLNDLLNVRKAESKAAKSITLMPIGDSNITVDKEFCEFVKGRLKGFPMSEGDEISVVILGNSMDFKVQKISPKAIVRVERSTKLAIMAETAQDRKPRVTYEEIGGMKEQIKRLREIVELPMRHPEVFARLGIEPHSGILMYGPPGTGKTLIAKALASESEANFFIINGPEIMNKYYGETEARLRDIFKEAKESSPSIIFIDEIDAIAPKREEAFGDVEKRVVAQLLALMDGMQERGQVIVLGATNRPESLDPALRRPGRFDREIEIGVPNAEGRLEILQIHTRGMPLDDDINLQELASELHGYTGADIKALCREAAMKALRRYLPEIDLEGDKISPEVLEQMVITTKDFRDGIKEIVPTAMREFYVEVARVKWTEVGGLYDAKRVLHDNLITSIKEPESFSKMGIKPPKGALLYGPSGTGKTLIAKALATESNANIIIVRGPEVLSKWVGESEKAIREIFRKAKTSSPCIVVFDELDSLARPRGQSEDGAGNERVVSQILTEMDDAGNSGVIIVGITNRPDLIDPSLLRPGRLDLIVYIGQPDEKARFEILKIITQPMPLESDVDLASIAQTTRNFSGADLFALCREAAVSAMQRKSPTISNTDFAQALRAARPSITKEVEEWYESMKKSLTYAMPKPIDKSFYG</sequence>
<dbReference type="InterPro" id="IPR005938">
    <property type="entry name" value="AAA_ATPase_CDC48"/>
</dbReference>
<keyword evidence="2" id="KW-0677">Repeat</keyword>
<feature type="domain" description="AAA+ ATPase" evidence="6">
    <location>
        <begin position="223"/>
        <end position="359"/>
    </location>
</feature>
<comment type="similarity">
    <text evidence="1">Belongs to the AAA ATPase family. CDC48 subfamily.</text>
</comment>
<keyword evidence="3" id="KW-0547">Nucleotide-binding</keyword>
<dbReference type="STRING" id="1459636.NTE_01658"/>
<keyword evidence="5" id="KW-0175">Coiled coil</keyword>
<feature type="domain" description="CDC48" evidence="7">
    <location>
        <begin position="119"/>
        <end position="182"/>
    </location>
</feature>
<dbReference type="GO" id="GO:0005737">
    <property type="term" value="C:cytoplasm"/>
    <property type="evidence" value="ECO:0007669"/>
    <property type="project" value="UniProtKB-ARBA"/>
</dbReference>
<dbReference type="FunFam" id="3.40.50.300:FF:000012">
    <property type="entry name" value="Transitional endoplasmic reticulum ATPase"/>
    <property type="match status" value="1"/>
</dbReference>
<dbReference type="Pfam" id="PF17862">
    <property type="entry name" value="AAA_lid_3"/>
    <property type="match status" value="2"/>
</dbReference>
<dbReference type="KEGG" id="nev:NTE_01658"/>
<dbReference type="SMART" id="SM01072">
    <property type="entry name" value="CDC48_2"/>
    <property type="match status" value="1"/>
</dbReference>
<dbReference type="InterPro" id="IPR003960">
    <property type="entry name" value="ATPase_AAA_CS"/>
</dbReference>
<dbReference type="NCBIfam" id="TIGR01243">
    <property type="entry name" value="CDC48"/>
    <property type="match status" value="1"/>
</dbReference>
<name>A0A075MWT9_9ARCH</name>